<sequence>MLRRTSTFLLCLTTTVGSSLAATITIEGYRFPVWPEMEGYSAWSLNYPGENAAWTIPLNEELGERGRLAYFAKNEETRISDYYAYLAGALVGDGHEVYGLETAYDMMISPQPDGIQRDQEVAGRTWHLEAIPRIQPDVFFRPGFNQSIYTYDPIVYIGERERAKYDYLVDHHTVLVNSLQVGPNNTTETLTESLFTRKNWVAYSRHQVTADDLKRTVDDPEIAPHIVLVRGHDSGGYLSPGADPAIQSRTLTLVRDMDIPDLETQVPQYEPLLLVSILGLKVDQCDYSAPEAVQRLLKQVGQPSAKPEVSGKHIVTLSDLVSWWRNEPC</sequence>
<dbReference type="Proteomes" id="UP000626148">
    <property type="component" value="Unassembled WGS sequence"/>
</dbReference>
<reference evidence="2" key="2">
    <citation type="submission" date="2020-09" db="EMBL/GenBank/DDBJ databases">
        <authorList>
            <person name="Sun Q."/>
            <person name="Kim S."/>
        </authorList>
    </citation>
    <scope>NUCLEOTIDE SEQUENCE</scope>
    <source>
        <strain evidence="2">KCTC 22169</strain>
    </source>
</reference>
<evidence type="ECO:0000313" key="3">
    <source>
        <dbReference type="Proteomes" id="UP000626148"/>
    </source>
</evidence>
<reference evidence="2" key="1">
    <citation type="journal article" date="2014" name="Int. J. Syst. Evol. Microbiol.">
        <title>Complete genome sequence of Corynebacterium casei LMG S-19264T (=DSM 44701T), isolated from a smear-ripened cheese.</title>
        <authorList>
            <consortium name="US DOE Joint Genome Institute (JGI-PGF)"/>
            <person name="Walter F."/>
            <person name="Albersmeier A."/>
            <person name="Kalinowski J."/>
            <person name="Ruckert C."/>
        </authorList>
    </citation>
    <scope>NUCLEOTIDE SEQUENCE</scope>
    <source>
        <strain evidence="2">KCTC 22169</strain>
    </source>
</reference>
<feature type="signal peptide" evidence="1">
    <location>
        <begin position="1"/>
        <end position="21"/>
    </location>
</feature>
<gene>
    <name evidence="2" type="ORF">GCM10007392_20460</name>
</gene>
<name>A0A918K806_9GAMM</name>
<dbReference type="AlphaFoldDB" id="A0A918K806"/>
<keyword evidence="3" id="KW-1185">Reference proteome</keyword>
<feature type="chain" id="PRO_5036988316" evidence="1">
    <location>
        <begin position="22"/>
        <end position="329"/>
    </location>
</feature>
<protein>
    <submittedName>
        <fullName evidence="2">Uncharacterized protein</fullName>
    </submittedName>
</protein>
<comment type="caution">
    <text evidence="2">The sequence shown here is derived from an EMBL/GenBank/DDBJ whole genome shotgun (WGS) entry which is preliminary data.</text>
</comment>
<proteinExistence type="predicted"/>
<keyword evidence="1" id="KW-0732">Signal</keyword>
<dbReference type="RefSeq" id="WP_189608433.1">
    <property type="nucleotide sequence ID" value="NZ_BMXR01000004.1"/>
</dbReference>
<evidence type="ECO:0000256" key="1">
    <source>
        <dbReference type="SAM" id="SignalP"/>
    </source>
</evidence>
<dbReference type="EMBL" id="BMXR01000004">
    <property type="protein sequence ID" value="GGX52910.1"/>
    <property type="molecule type" value="Genomic_DNA"/>
</dbReference>
<organism evidence="2 3">
    <name type="scientific">Saccharospirillum salsuginis</name>
    <dbReference type="NCBI Taxonomy" id="418750"/>
    <lineage>
        <taxon>Bacteria</taxon>
        <taxon>Pseudomonadati</taxon>
        <taxon>Pseudomonadota</taxon>
        <taxon>Gammaproteobacteria</taxon>
        <taxon>Oceanospirillales</taxon>
        <taxon>Saccharospirillaceae</taxon>
        <taxon>Saccharospirillum</taxon>
    </lineage>
</organism>
<accession>A0A918K806</accession>
<evidence type="ECO:0000313" key="2">
    <source>
        <dbReference type="EMBL" id="GGX52910.1"/>
    </source>
</evidence>